<evidence type="ECO:0000313" key="5">
    <source>
        <dbReference type="Proteomes" id="UP001153719"/>
    </source>
</evidence>
<feature type="transmembrane region" description="Helical" evidence="2">
    <location>
        <begin position="145"/>
        <end position="162"/>
    </location>
</feature>
<dbReference type="InterPro" id="IPR000620">
    <property type="entry name" value="EamA_dom"/>
</dbReference>
<dbReference type="GO" id="GO:0016020">
    <property type="term" value="C:membrane"/>
    <property type="evidence" value="ECO:0007669"/>
    <property type="project" value="InterPro"/>
</dbReference>
<feature type="transmembrane region" description="Helical" evidence="2">
    <location>
        <begin position="264"/>
        <end position="283"/>
    </location>
</feature>
<gene>
    <name evidence="4" type="primary">yojE</name>
    <name evidence="4" type="ORF">NO713_01853</name>
</gene>
<accession>A0A9W4CIT9</accession>
<feature type="transmembrane region" description="Helical" evidence="2">
    <location>
        <begin position="208"/>
        <end position="228"/>
    </location>
</feature>
<dbReference type="Pfam" id="PF00892">
    <property type="entry name" value="EamA"/>
    <property type="match status" value="1"/>
</dbReference>
<evidence type="ECO:0000256" key="2">
    <source>
        <dbReference type="SAM" id="Phobius"/>
    </source>
</evidence>
<keyword evidence="2" id="KW-1133">Transmembrane helix</keyword>
<organism evidence="4 5">
    <name type="scientific">Planktothrix pseudagardhii</name>
    <dbReference type="NCBI Taxonomy" id="132604"/>
    <lineage>
        <taxon>Bacteria</taxon>
        <taxon>Bacillati</taxon>
        <taxon>Cyanobacteriota</taxon>
        <taxon>Cyanophyceae</taxon>
        <taxon>Oscillatoriophycideae</taxon>
        <taxon>Oscillatoriales</taxon>
        <taxon>Microcoleaceae</taxon>
        <taxon>Planktothrix</taxon>
    </lineage>
</organism>
<keyword evidence="5" id="KW-1185">Reference proteome</keyword>
<feature type="transmembrane region" description="Helical" evidence="2">
    <location>
        <begin position="97"/>
        <end position="116"/>
    </location>
</feature>
<evidence type="ECO:0000313" key="4">
    <source>
        <dbReference type="EMBL" id="CAD5939962.1"/>
    </source>
</evidence>
<keyword evidence="2" id="KW-0472">Membrane</keyword>
<dbReference type="Proteomes" id="UP001153719">
    <property type="component" value="Chromosome"/>
</dbReference>
<proteinExistence type="inferred from homology"/>
<dbReference type="InterPro" id="IPR037185">
    <property type="entry name" value="EmrE-like"/>
</dbReference>
<keyword evidence="2" id="KW-0812">Transmembrane</keyword>
<protein>
    <submittedName>
        <fullName evidence="4">Transporter YojE</fullName>
    </submittedName>
</protein>
<dbReference type="RefSeq" id="WP_254173594.1">
    <property type="nucleotide sequence ID" value="NZ_LR882967.1"/>
</dbReference>
<feature type="transmembrane region" description="Helical" evidence="2">
    <location>
        <begin position="174"/>
        <end position="196"/>
    </location>
</feature>
<sequence>MRQKFTGIFYAIIAPLFYGLLPLFWRFVSLPTLDLISYRCLFTFAILGVILLITGQWVTVRNFSLNVIMKVAKSAFYLATHLGFFMGAIALGHQVEAAIGMFLAPAATAVLSTILLGEKLNTIKRLCVGISVFSAIIFFYEAQEIPHFAVFIALTWGLYLCERKHALKMVNNPLAYSWLEQSLIAGVLIVILNSVFPANIQPLTAVNSSAFLVLGGGCTLATIASFLQSKASQMIDCSQVGMLGVLSPVVQFTVAVLVDQKPVSLLQLTAIMLLLIAVVLYNCPPLKNPTLSKAN</sequence>
<dbReference type="EMBL" id="LR882967">
    <property type="protein sequence ID" value="CAD5939962.1"/>
    <property type="molecule type" value="Genomic_DNA"/>
</dbReference>
<feature type="transmembrane region" description="Helical" evidence="2">
    <location>
        <begin position="240"/>
        <end position="258"/>
    </location>
</feature>
<feature type="transmembrane region" description="Helical" evidence="2">
    <location>
        <begin position="71"/>
        <end position="91"/>
    </location>
</feature>
<feature type="domain" description="EamA" evidence="3">
    <location>
        <begin position="6"/>
        <end position="139"/>
    </location>
</feature>
<evidence type="ECO:0000259" key="3">
    <source>
        <dbReference type="Pfam" id="PF00892"/>
    </source>
</evidence>
<dbReference type="AlphaFoldDB" id="A0A9W4CIT9"/>
<dbReference type="SUPFAM" id="SSF103481">
    <property type="entry name" value="Multidrug resistance efflux transporter EmrE"/>
    <property type="match status" value="2"/>
</dbReference>
<feature type="transmembrane region" description="Helical" evidence="2">
    <location>
        <begin position="36"/>
        <end position="59"/>
    </location>
</feature>
<evidence type="ECO:0000256" key="1">
    <source>
        <dbReference type="ARBA" id="ARBA00007362"/>
    </source>
</evidence>
<reference evidence="4" key="1">
    <citation type="submission" date="2020-09" db="EMBL/GenBank/DDBJ databases">
        <authorList>
            <person name="Blom J."/>
        </authorList>
    </citation>
    <scope>NUCLEOTIDE SEQUENCE</scope>
    <source>
        <strain evidence="4">No.713</strain>
    </source>
</reference>
<name>A0A9W4CIT9_9CYAN</name>
<comment type="similarity">
    <text evidence="1">Belongs to the EamA transporter family.</text>
</comment>
<feature type="transmembrane region" description="Helical" evidence="2">
    <location>
        <begin position="7"/>
        <end position="24"/>
    </location>
</feature>
<dbReference type="KEGG" id="ppsu:NO713_01853"/>